<organism evidence="11 12">
    <name type="scientific">Haladaptatus pallidirubidus</name>
    <dbReference type="NCBI Taxonomy" id="1008152"/>
    <lineage>
        <taxon>Archaea</taxon>
        <taxon>Methanobacteriati</taxon>
        <taxon>Methanobacteriota</taxon>
        <taxon>Stenosarchaea group</taxon>
        <taxon>Halobacteria</taxon>
        <taxon>Halobacteriales</taxon>
        <taxon>Haladaptataceae</taxon>
        <taxon>Haladaptatus</taxon>
    </lineage>
</organism>
<dbReference type="AlphaFoldDB" id="A0AAV3UJN5"/>
<dbReference type="GO" id="GO:0005975">
    <property type="term" value="P:carbohydrate metabolic process"/>
    <property type="evidence" value="ECO:0007669"/>
    <property type="project" value="InterPro"/>
</dbReference>
<sequence>MVNDQQLIDQTSQQQSLPELPDGRVKITYIGGGSRQWAPNLFRDLALCTEIEGEVALYDINYESAKLNAEFGDWVLDKNEAVGDWEFTAVEDRATALEGADFVILSTQFDPADTFVHDLDIPKRYGIYGAVAATIGPGGILRAMRTIPVYRELGAAIGEHCPDAWVLNYTNPMTWATRALYEAFPEINALGLCHEVFHAQDMLADLVGRYFDEGRPNRDEIDMNVKGINHFTWVDEAYWRGIDLFEVIDHHLEQKGALREFSVAEMADEDPFVDNNQVTFELYRRFGVLPAAGDRHLVEYAPWFIQGTMPDDLNRWGVKRTTSEYRSQHWEDDATDHQTHDVKSWMDGEEEFSLTESGEIAVDLMKTLSSGGMMKTHVNLPNRGQVSDLPEGVVVETNALIKPNNAKPITAGPLPRPVRTQLRSHVDTHETLIKAAVDGGNVDLAFQAFLNDPQVRTLQTEAARELFAELVDAEADYLGDWDLEASVVLSESNAFHS</sequence>
<evidence type="ECO:0000256" key="2">
    <source>
        <dbReference type="ARBA" id="ARBA00001936"/>
    </source>
</evidence>
<evidence type="ECO:0000313" key="11">
    <source>
        <dbReference type="EMBL" id="GAA5052926.1"/>
    </source>
</evidence>
<dbReference type="GO" id="GO:0016616">
    <property type="term" value="F:oxidoreductase activity, acting on the CH-OH group of donors, NAD or NADP as acceptor"/>
    <property type="evidence" value="ECO:0007669"/>
    <property type="project" value="InterPro"/>
</dbReference>
<evidence type="ECO:0000259" key="10">
    <source>
        <dbReference type="Pfam" id="PF11975"/>
    </source>
</evidence>
<dbReference type="InterPro" id="IPR036291">
    <property type="entry name" value="NAD(P)-bd_dom_sf"/>
</dbReference>
<keyword evidence="6" id="KW-0520">NAD</keyword>
<dbReference type="Proteomes" id="UP001501729">
    <property type="component" value="Unassembled WGS sequence"/>
</dbReference>
<name>A0AAV3UJN5_9EURY</name>
<dbReference type="SUPFAM" id="SSF56327">
    <property type="entry name" value="LDH C-terminal domain-like"/>
    <property type="match status" value="1"/>
</dbReference>
<comment type="caution">
    <text evidence="11">The sequence shown here is derived from an EMBL/GenBank/DDBJ whole genome shotgun (WGS) entry which is preliminary data.</text>
</comment>
<dbReference type="Pfam" id="PF02056">
    <property type="entry name" value="Glyco_hydro_4"/>
    <property type="match status" value="1"/>
</dbReference>
<dbReference type="InterPro" id="IPR053715">
    <property type="entry name" value="GH4_Enzyme_sf"/>
</dbReference>
<protein>
    <submittedName>
        <fullName evidence="11">Alpha-glucosidase/alpha-galactosidase</fullName>
    </submittedName>
</protein>
<comment type="cofactor">
    <cofactor evidence="2">
        <name>Mn(2+)</name>
        <dbReference type="ChEBI" id="CHEBI:29035"/>
    </cofactor>
</comment>
<keyword evidence="5" id="KW-0378">Hydrolase</keyword>
<keyword evidence="7" id="KW-0464">Manganese</keyword>
<dbReference type="InterPro" id="IPR001088">
    <property type="entry name" value="Glyco_hydro_4"/>
</dbReference>
<dbReference type="Gene3D" id="3.90.1820.10">
    <property type="entry name" value="AglA-like glucosidase"/>
    <property type="match status" value="1"/>
</dbReference>
<dbReference type="SUPFAM" id="SSF51735">
    <property type="entry name" value="NAD(P)-binding Rossmann-fold domains"/>
    <property type="match status" value="1"/>
</dbReference>
<accession>A0AAV3UJN5</accession>
<evidence type="ECO:0000256" key="9">
    <source>
        <dbReference type="ARBA" id="ARBA00023295"/>
    </source>
</evidence>
<reference evidence="11 12" key="1">
    <citation type="journal article" date="2019" name="Int. J. Syst. Evol. Microbiol.">
        <title>The Global Catalogue of Microorganisms (GCM) 10K type strain sequencing project: providing services to taxonomists for standard genome sequencing and annotation.</title>
        <authorList>
            <consortium name="The Broad Institute Genomics Platform"/>
            <consortium name="The Broad Institute Genome Sequencing Center for Infectious Disease"/>
            <person name="Wu L."/>
            <person name="Ma J."/>
        </authorList>
    </citation>
    <scope>NUCLEOTIDE SEQUENCE [LARGE SCALE GENOMIC DNA]</scope>
    <source>
        <strain evidence="11 12">JCM 17504</strain>
    </source>
</reference>
<gene>
    <name evidence="11" type="ORF">GCM10025751_29600</name>
</gene>
<keyword evidence="8" id="KW-0119">Carbohydrate metabolism</keyword>
<dbReference type="InterPro" id="IPR022616">
    <property type="entry name" value="Glyco_hydro_4_C"/>
</dbReference>
<keyword evidence="4" id="KW-0479">Metal-binding</keyword>
<evidence type="ECO:0000256" key="3">
    <source>
        <dbReference type="ARBA" id="ARBA00010141"/>
    </source>
</evidence>
<comment type="similarity">
    <text evidence="3">Belongs to the glycosyl hydrolase 4 family.</text>
</comment>
<dbReference type="Pfam" id="PF11975">
    <property type="entry name" value="Glyco_hydro_4C"/>
    <property type="match status" value="1"/>
</dbReference>
<evidence type="ECO:0000256" key="7">
    <source>
        <dbReference type="ARBA" id="ARBA00023211"/>
    </source>
</evidence>
<keyword evidence="9" id="KW-0326">Glycosidase</keyword>
<dbReference type="PRINTS" id="PR00732">
    <property type="entry name" value="GLHYDRLASE4"/>
</dbReference>
<dbReference type="GeneID" id="68616984"/>
<dbReference type="PANTHER" id="PTHR32092:SF2">
    <property type="entry name" value="ALPHA-GALACTURONIDASE"/>
    <property type="match status" value="1"/>
</dbReference>
<comment type="cofactor">
    <cofactor evidence="1">
        <name>NAD(+)</name>
        <dbReference type="ChEBI" id="CHEBI:57540"/>
    </cofactor>
</comment>
<keyword evidence="12" id="KW-1185">Reference proteome</keyword>
<dbReference type="GO" id="GO:0004553">
    <property type="term" value="F:hydrolase activity, hydrolyzing O-glycosyl compounds"/>
    <property type="evidence" value="ECO:0007669"/>
    <property type="project" value="InterPro"/>
</dbReference>
<proteinExistence type="inferred from homology"/>
<evidence type="ECO:0000313" key="12">
    <source>
        <dbReference type="Proteomes" id="UP001501729"/>
    </source>
</evidence>
<dbReference type="PANTHER" id="PTHR32092">
    <property type="entry name" value="6-PHOSPHO-BETA-GLUCOSIDASE-RELATED"/>
    <property type="match status" value="1"/>
</dbReference>
<evidence type="ECO:0000256" key="6">
    <source>
        <dbReference type="ARBA" id="ARBA00023027"/>
    </source>
</evidence>
<dbReference type="InterPro" id="IPR015955">
    <property type="entry name" value="Lactate_DH/Glyco_Ohase_4_C"/>
</dbReference>
<evidence type="ECO:0000256" key="8">
    <source>
        <dbReference type="ARBA" id="ARBA00023277"/>
    </source>
</evidence>
<dbReference type="RefSeq" id="WP_227778238.1">
    <property type="nucleotide sequence ID" value="NZ_BAABKX010000013.1"/>
</dbReference>
<dbReference type="EMBL" id="BAABKX010000013">
    <property type="protein sequence ID" value="GAA5052926.1"/>
    <property type="molecule type" value="Genomic_DNA"/>
</dbReference>
<evidence type="ECO:0000256" key="5">
    <source>
        <dbReference type="ARBA" id="ARBA00022801"/>
    </source>
</evidence>
<evidence type="ECO:0000256" key="4">
    <source>
        <dbReference type="ARBA" id="ARBA00022723"/>
    </source>
</evidence>
<dbReference type="GO" id="GO:0046872">
    <property type="term" value="F:metal ion binding"/>
    <property type="evidence" value="ECO:0007669"/>
    <property type="project" value="UniProtKB-KW"/>
</dbReference>
<evidence type="ECO:0000256" key="1">
    <source>
        <dbReference type="ARBA" id="ARBA00001911"/>
    </source>
</evidence>
<feature type="domain" description="Glycosyl hydrolase family 4 C-terminal" evidence="10">
    <location>
        <begin position="225"/>
        <end position="455"/>
    </location>
</feature>